<evidence type="ECO:0000256" key="1">
    <source>
        <dbReference type="ARBA" id="ARBA00010990"/>
    </source>
</evidence>
<dbReference type="EMBL" id="RCTY01000032">
    <property type="protein sequence ID" value="ROU06610.1"/>
    <property type="molecule type" value="Genomic_DNA"/>
</dbReference>
<dbReference type="Pfam" id="PF01648">
    <property type="entry name" value="ACPS"/>
    <property type="match status" value="1"/>
</dbReference>
<dbReference type="SUPFAM" id="SSF56214">
    <property type="entry name" value="4'-phosphopantetheinyl transferase"/>
    <property type="match status" value="2"/>
</dbReference>
<comment type="caution">
    <text evidence="6">The sequence shown here is derived from an EMBL/GenBank/DDBJ whole genome shotgun (WGS) entry which is preliminary data.</text>
</comment>
<name>A0A3N2RGM1_LYSEN</name>
<dbReference type="InterPro" id="IPR050559">
    <property type="entry name" value="P-Pant_transferase_sf"/>
</dbReference>
<dbReference type="GO" id="GO:0000287">
    <property type="term" value="F:magnesium ion binding"/>
    <property type="evidence" value="ECO:0007669"/>
    <property type="project" value="InterPro"/>
</dbReference>
<evidence type="ECO:0000259" key="4">
    <source>
        <dbReference type="Pfam" id="PF01648"/>
    </source>
</evidence>
<gene>
    <name evidence="6" type="ORF">D9T17_13000</name>
</gene>
<protein>
    <submittedName>
        <fullName evidence="6">4'-phosphopantetheinyl transferase superfamily protein</fullName>
    </submittedName>
</protein>
<evidence type="ECO:0000256" key="3">
    <source>
        <dbReference type="SAM" id="MobiDB-lite"/>
    </source>
</evidence>
<evidence type="ECO:0000313" key="7">
    <source>
        <dbReference type="Proteomes" id="UP000275910"/>
    </source>
</evidence>
<dbReference type="InterPro" id="IPR037143">
    <property type="entry name" value="4-PPantetheinyl_Trfase_dom_sf"/>
</dbReference>
<dbReference type="InterPro" id="IPR055066">
    <property type="entry name" value="AASDHPPT_N"/>
</dbReference>
<feature type="region of interest" description="Disordered" evidence="3">
    <location>
        <begin position="257"/>
        <end position="289"/>
    </location>
</feature>
<comment type="similarity">
    <text evidence="1">Belongs to the P-Pant transferase superfamily. Gsp/Sfp/HetI/AcpT family.</text>
</comment>
<dbReference type="PANTHER" id="PTHR12215">
    <property type="entry name" value="PHOSPHOPANTETHEINE TRANSFERASE"/>
    <property type="match status" value="1"/>
</dbReference>
<dbReference type="GO" id="GO:0019878">
    <property type="term" value="P:lysine biosynthetic process via aminoadipic acid"/>
    <property type="evidence" value="ECO:0007669"/>
    <property type="project" value="TreeGrafter"/>
</dbReference>
<dbReference type="Proteomes" id="UP000275910">
    <property type="component" value="Unassembled WGS sequence"/>
</dbReference>
<proteinExistence type="inferred from homology"/>
<evidence type="ECO:0000256" key="2">
    <source>
        <dbReference type="ARBA" id="ARBA00022679"/>
    </source>
</evidence>
<dbReference type="InterPro" id="IPR008278">
    <property type="entry name" value="4-PPantetheinyl_Trfase_dom"/>
</dbReference>
<dbReference type="GO" id="GO:0005829">
    <property type="term" value="C:cytosol"/>
    <property type="evidence" value="ECO:0007669"/>
    <property type="project" value="TreeGrafter"/>
</dbReference>
<keyword evidence="2 6" id="KW-0808">Transferase</keyword>
<dbReference type="GO" id="GO:0008897">
    <property type="term" value="F:holo-[acyl-carrier-protein] synthase activity"/>
    <property type="evidence" value="ECO:0007669"/>
    <property type="project" value="InterPro"/>
</dbReference>
<organism evidence="6 7">
    <name type="scientific">Lysobacter enzymogenes</name>
    <dbReference type="NCBI Taxonomy" id="69"/>
    <lineage>
        <taxon>Bacteria</taxon>
        <taxon>Pseudomonadati</taxon>
        <taxon>Pseudomonadota</taxon>
        <taxon>Gammaproteobacteria</taxon>
        <taxon>Lysobacterales</taxon>
        <taxon>Lysobacteraceae</taxon>
        <taxon>Lysobacter</taxon>
    </lineage>
</organism>
<reference evidence="6 7" key="1">
    <citation type="submission" date="2018-10" db="EMBL/GenBank/DDBJ databases">
        <title>The genome of Lysobacter enzymogenes OH11.</title>
        <authorList>
            <person name="Liu F."/>
            <person name="Zhao Y."/>
            <person name="Qian G."/>
            <person name="Chen Y."/>
            <person name="Xu H."/>
        </authorList>
    </citation>
    <scope>NUCLEOTIDE SEQUENCE [LARGE SCALE GENOMIC DNA]</scope>
    <source>
        <strain evidence="6 7">OH11</strain>
    </source>
</reference>
<dbReference type="Pfam" id="PF22624">
    <property type="entry name" value="AASDHPPT_N"/>
    <property type="match status" value="1"/>
</dbReference>
<sequence length="289" mass="32277">MHLHADDIAIWIARLDEADDGALAARWRALLDACERAREPRYRLAVDRRRHLLARALARTALSRHTGIAPQRLRFVRGRHGKPELAGDNPGDYRFNLSHAAGTVALAVARGRALGIDTESLRARALSLGAVERNFAADEIAELRALPAAARARRTIEHWTLKEAYAKARGTGLSLPLDRFGVRLEDARLRLWMAPGFDDAPERWRLWQFIDGEDQLLALCAQHRPGAAPARIQAIACSPLRYETPIDLRLLRASGEDPSLVVDPRPVEDPRPASEESRENDDRPLLASY</sequence>
<feature type="compositionally biased region" description="Basic and acidic residues" evidence="3">
    <location>
        <begin position="265"/>
        <end position="289"/>
    </location>
</feature>
<feature type="domain" description="4'-phosphopantetheinyl transferase" evidence="4">
    <location>
        <begin position="114"/>
        <end position="218"/>
    </location>
</feature>
<feature type="domain" description="4'-phosphopantetheinyl transferase N-terminal" evidence="5">
    <location>
        <begin position="29"/>
        <end position="107"/>
    </location>
</feature>
<evidence type="ECO:0000313" key="6">
    <source>
        <dbReference type="EMBL" id="ROU06610.1"/>
    </source>
</evidence>
<accession>A0A3N2RGM1</accession>
<evidence type="ECO:0000259" key="5">
    <source>
        <dbReference type="Pfam" id="PF22624"/>
    </source>
</evidence>
<dbReference type="AlphaFoldDB" id="A0A3N2RGM1"/>
<dbReference type="RefSeq" id="WP_123647807.1">
    <property type="nucleotide sequence ID" value="NZ_RCTY01000032.1"/>
</dbReference>
<dbReference type="Gene3D" id="3.90.470.20">
    <property type="entry name" value="4'-phosphopantetheinyl transferase domain"/>
    <property type="match status" value="2"/>
</dbReference>
<dbReference type="PANTHER" id="PTHR12215:SF10">
    <property type="entry name" value="L-AMINOADIPATE-SEMIALDEHYDE DEHYDROGENASE-PHOSPHOPANTETHEINYL TRANSFERASE"/>
    <property type="match status" value="1"/>
</dbReference>